<dbReference type="SUPFAM" id="SSF82771">
    <property type="entry name" value="GIY-YIG endonuclease"/>
    <property type="match status" value="1"/>
</dbReference>
<dbReference type="PROSITE" id="PS50164">
    <property type="entry name" value="GIY_YIG"/>
    <property type="match status" value="1"/>
</dbReference>
<name>A0A0F5LVL1_9HYPH</name>
<dbReference type="STRING" id="1121477.SAMN02745223_03447"/>
<organism evidence="3 5">
    <name type="scientific">Devosia limi DSM 17137</name>
    <dbReference type="NCBI Taxonomy" id="1121477"/>
    <lineage>
        <taxon>Bacteria</taxon>
        <taxon>Pseudomonadati</taxon>
        <taxon>Pseudomonadota</taxon>
        <taxon>Alphaproteobacteria</taxon>
        <taxon>Hyphomicrobiales</taxon>
        <taxon>Devosiaceae</taxon>
        <taxon>Devosia</taxon>
    </lineage>
</organism>
<dbReference type="AlphaFoldDB" id="A0A0F5LVL1"/>
<dbReference type="InterPro" id="IPR000305">
    <property type="entry name" value="GIY-YIG_endonuc"/>
</dbReference>
<gene>
    <name evidence="4" type="ORF">SAMN02745223_03447</name>
    <name evidence="3" type="ORF">VW29_02980</name>
</gene>
<dbReference type="RefSeq" id="WP_046133907.1">
    <property type="nucleotide sequence ID" value="NZ_FQVC01000012.1"/>
</dbReference>
<keyword evidence="4" id="KW-0255">Endonuclease</keyword>
<dbReference type="CDD" id="cd10448">
    <property type="entry name" value="GIY-YIG_unchar_3"/>
    <property type="match status" value="1"/>
</dbReference>
<accession>A0A0F5LVL1</accession>
<dbReference type="Proteomes" id="UP000033608">
    <property type="component" value="Unassembled WGS sequence"/>
</dbReference>
<dbReference type="OrthoDB" id="287318at2"/>
<evidence type="ECO:0000313" key="5">
    <source>
        <dbReference type="Proteomes" id="UP000033608"/>
    </source>
</evidence>
<dbReference type="Gene3D" id="3.40.1440.10">
    <property type="entry name" value="GIY-YIG endonuclease"/>
    <property type="match status" value="1"/>
</dbReference>
<evidence type="ECO:0000313" key="3">
    <source>
        <dbReference type="EMBL" id="KKB86326.1"/>
    </source>
</evidence>
<keyword evidence="4" id="KW-0540">Nuclease</keyword>
<keyword evidence="5" id="KW-1185">Reference proteome</keyword>
<keyword evidence="4" id="KW-0378">Hydrolase</keyword>
<dbReference type="PATRIC" id="fig|1121477.3.peg.1652"/>
<dbReference type="EMBL" id="FQVC01000012">
    <property type="protein sequence ID" value="SHF73836.1"/>
    <property type="molecule type" value="Genomic_DNA"/>
</dbReference>
<sequence>MAAWVYIMANRPFGTIYVGATSNLIRRVYEHRNDLVPSFTREHQLHLLVYFEQHQDIHRAMQREHNIKHWSRTWKDQLIEAGNPEWDDLYLSIAPG</sequence>
<evidence type="ECO:0000256" key="1">
    <source>
        <dbReference type="ARBA" id="ARBA00007435"/>
    </source>
</evidence>
<proteinExistence type="inferred from homology"/>
<dbReference type="InterPro" id="IPR035901">
    <property type="entry name" value="GIY-YIG_endonuc_sf"/>
</dbReference>
<evidence type="ECO:0000313" key="4">
    <source>
        <dbReference type="EMBL" id="SHF73836.1"/>
    </source>
</evidence>
<dbReference type="PANTHER" id="PTHR34477:SF5">
    <property type="entry name" value="BSL5627 PROTEIN"/>
    <property type="match status" value="1"/>
</dbReference>
<comment type="similarity">
    <text evidence="1">Belongs to the UPF0213 family.</text>
</comment>
<dbReference type="InterPro" id="IPR050190">
    <property type="entry name" value="UPF0213_domain"/>
</dbReference>
<dbReference type="PANTHER" id="PTHR34477">
    <property type="entry name" value="UPF0213 PROTEIN YHBQ"/>
    <property type="match status" value="1"/>
</dbReference>
<dbReference type="EMBL" id="LAJF01000038">
    <property type="protein sequence ID" value="KKB86326.1"/>
    <property type="molecule type" value="Genomic_DNA"/>
</dbReference>
<reference evidence="3 5" key="1">
    <citation type="submission" date="2015-03" db="EMBL/GenBank/DDBJ databases">
        <authorList>
            <person name="Hassan Y.I."/>
            <person name="Lepp D."/>
            <person name="Zhou T."/>
        </authorList>
    </citation>
    <scope>NUCLEOTIDE SEQUENCE [LARGE SCALE GENOMIC DNA]</scope>
    <source>
        <strain evidence="3 5">DSM 17137</strain>
    </source>
</reference>
<evidence type="ECO:0000259" key="2">
    <source>
        <dbReference type="PROSITE" id="PS50164"/>
    </source>
</evidence>
<dbReference type="Pfam" id="PF01541">
    <property type="entry name" value="GIY-YIG"/>
    <property type="match status" value="1"/>
</dbReference>
<dbReference type="Proteomes" id="UP000184533">
    <property type="component" value="Unassembled WGS sequence"/>
</dbReference>
<evidence type="ECO:0000313" key="6">
    <source>
        <dbReference type="Proteomes" id="UP000184533"/>
    </source>
</evidence>
<reference evidence="4 6" key="2">
    <citation type="submission" date="2016-11" db="EMBL/GenBank/DDBJ databases">
        <authorList>
            <person name="Jaros S."/>
            <person name="Januszkiewicz K."/>
            <person name="Wedrychowicz H."/>
        </authorList>
    </citation>
    <scope>NUCLEOTIDE SEQUENCE [LARGE SCALE GENOMIC DNA]</scope>
    <source>
        <strain evidence="4 6">DSM 17137</strain>
    </source>
</reference>
<protein>
    <submittedName>
        <fullName evidence="3">Excinuclease ABC subunit C</fullName>
    </submittedName>
    <submittedName>
        <fullName evidence="4">Putative endonuclease</fullName>
    </submittedName>
</protein>
<feature type="domain" description="GIY-YIG" evidence="2">
    <location>
        <begin position="1"/>
        <end position="77"/>
    </location>
</feature>
<dbReference type="GO" id="GO:0004519">
    <property type="term" value="F:endonuclease activity"/>
    <property type="evidence" value="ECO:0007669"/>
    <property type="project" value="UniProtKB-KW"/>
</dbReference>